<dbReference type="Proteomes" id="UP001652394">
    <property type="component" value="Unassembled WGS sequence"/>
</dbReference>
<organism evidence="3 4">
    <name type="scientific">Faecalicatena acetigenes</name>
    <dbReference type="NCBI Taxonomy" id="2981790"/>
    <lineage>
        <taxon>Bacteria</taxon>
        <taxon>Bacillati</taxon>
        <taxon>Bacillota</taxon>
        <taxon>Clostridia</taxon>
        <taxon>Lachnospirales</taxon>
        <taxon>Lachnospiraceae</taxon>
        <taxon>Faecalicatena</taxon>
    </lineage>
</organism>
<protein>
    <submittedName>
        <fullName evidence="3">N-acetylmuramoyl-L-alanine amidase</fullName>
    </submittedName>
</protein>
<dbReference type="InterPro" id="IPR050695">
    <property type="entry name" value="N-acetylmuramoyl_amidase_3"/>
</dbReference>
<dbReference type="EMBL" id="JAOQJX010000029">
    <property type="protein sequence ID" value="MCU6748679.1"/>
    <property type="molecule type" value="Genomic_DNA"/>
</dbReference>
<dbReference type="SMART" id="SM00646">
    <property type="entry name" value="Ami_3"/>
    <property type="match status" value="1"/>
</dbReference>
<dbReference type="Gene3D" id="3.40.630.40">
    <property type="entry name" value="Zn-dependent exopeptidases"/>
    <property type="match status" value="1"/>
</dbReference>
<dbReference type="CDD" id="cd02696">
    <property type="entry name" value="MurNAc-LAA"/>
    <property type="match status" value="1"/>
</dbReference>
<dbReference type="PANTHER" id="PTHR30404">
    <property type="entry name" value="N-ACETYLMURAMOYL-L-ALANINE AMIDASE"/>
    <property type="match status" value="1"/>
</dbReference>
<accession>A0ABT2TEF9</accession>
<dbReference type="PANTHER" id="PTHR30404:SF0">
    <property type="entry name" value="N-ACETYLMURAMOYL-L-ALANINE AMIDASE AMIC"/>
    <property type="match status" value="1"/>
</dbReference>
<feature type="domain" description="MurNAc-LAA" evidence="2">
    <location>
        <begin position="116"/>
        <end position="227"/>
    </location>
</feature>
<evidence type="ECO:0000313" key="3">
    <source>
        <dbReference type="EMBL" id="MCU6748679.1"/>
    </source>
</evidence>
<sequence>MQRKVKIAGVILLLLGIVIACRIGGEYLYDHINTEIETAGKTISDREKPVVVVDAGHGGGDPGKIGVNNAKEKDINLSIAVYLKKYLEKEEIQVIMTREDEERLADSQVGDLKARVRMINEHSPDLTVSIHQNSYHESSVHGAQVFYYTHSQESKKAAEIMQESIKTADKRGSRQAKANDTYYLLEKTKTPIIIMECGFLSNHEEAEKLVTEKYQKDVAKSISNGIAEYLESR</sequence>
<dbReference type="Pfam" id="PF01520">
    <property type="entry name" value="Amidase_3"/>
    <property type="match status" value="1"/>
</dbReference>
<dbReference type="InterPro" id="IPR002508">
    <property type="entry name" value="MurNAc-LAA_cat"/>
</dbReference>
<keyword evidence="4" id="KW-1185">Reference proteome</keyword>
<evidence type="ECO:0000313" key="4">
    <source>
        <dbReference type="Proteomes" id="UP001652394"/>
    </source>
</evidence>
<gene>
    <name evidence="3" type="ORF">OCV51_13605</name>
</gene>
<dbReference type="RefSeq" id="WP_082667467.1">
    <property type="nucleotide sequence ID" value="NZ_JAOQJX010000029.1"/>
</dbReference>
<evidence type="ECO:0000259" key="2">
    <source>
        <dbReference type="SMART" id="SM00646"/>
    </source>
</evidence>
<reference evidence="3 4" key="1">
    <citation type="journal article" date="2021" name="ISME Commun">
        <title>Automated analysis of genomic sequences facilitates high-throughput and comprehensive description of bacteria.</title>
        <authorList>
            <person name="Hitch T.C.A."/>
        </authorList>
    </citation>
    <scope>NUCLEOTIDE SEQUENCE [LARGE SCALE GENOMIC DNA]</scope>
    <source>
        <strain evidence="3 4">H2_18</strain>
    </source>
</reference>
<comment type="caution">
    <text evidence="3">The sequence shown here is derived from an EMBL/GenBank/DDBJ whole genome shotgun (WGS) entry which is preliminary data.</text>
</comment>
<dbReference type="SUPFAM" id="SSF53187">
    <property type="entry name" value="Zn-dependent exopeptidases"/>
    <property type="match status" value="1"/>
</dbReference>
<evidence type="ECO:0000256" key="1">
    <source>
        <dbReference type="ARBA" id="ARBA00022801"/>
    </source>
</evidence>
<keyword evidence="1" id="KW-0378">Hydrolase</keyword>
<proteinExistence type="predicted"/>
<name>A0ABT2TEF9_9FIRM</name>
<dbReference type="PROSITE" id="PS51257">
    <property type="entry name" value="PROKAR_LIPOPROTEIN"/>
    <property type="match status" value="1"/>
</dbReference>